<accession>A0AAE0BHP4</accession>
<sequence length="127" mass="13674">MRKTRNTKITGAAEADVTVAAKDASCTVEATDADVATVRPGLFSNFEFNANSPAIEREPEQTENGSSDAAADEPMVDAGGSPSRDEVRAVVPNVFYQGAEFELEQGKKTSSRNKYEQPQASNEEDQK</sequence>
<dbReference type="Proteomes" id="UP001190700">
    <property type="component" value="Unassembled WGS sequence"/>
</dbReference>
<keyword evidence="3" id="KW-1185">Reference proteome</keyword>
<evidence type="ECO:0000256" key="1">
    <source>
        <dbReference type="SAM" id="MobiDB-lite"/>
    </source>
</evidence>
<feature type="region of interest" description="Disordered" evidence="1">
    <location>
        <begin position="49"/>
        <end position="86"/>
    </location>
</feature>
<comment type="caution">
    <text evidence="2">The sequence shown here is derived from an EMBL/GenBank/DDBJ whole genome shotgun (WGS) entry which is preliminary data.</text>
</comment>
<dbReference type="AlphaFoldDB" id="A0AAE0BHP4"/>
<feature type="region of interest" description="Disordered" evidence="1">
    <location>
        <begin position="101"/>
        <end position="127"/>
    </location>
</feature>
<protein>
    <submittedName>
        <fullName evidence="2">Uncharacterized protein</fullName>
    </submittedName>
</protein>
<evidence type="ECO:0000313" key="2">
    <source>
        <dbReference type="EMBL" id="KAK3236190.1"/>
    </source>
</evidence>
<gene>
    <name evidence="2" type="ORF">CYMTET_53653</name>
</gene>
<organism evidence="2 3">
    <name type="scientific">Cymbomonas tetramitiformis</name>
    <dbReference type="NCBI Taxonomy" id="36881"/>
    <lineage>
        <taxon>Eukaryota</taxon>
        <taxon>Viridiplantae</taxon>
        <taxon>Chlorophyta</taxon>
        <taxon>Pyramimonadophyceae</taxon>
        <taxon>Pyramimonadales</taxon>
        <taxon>Pyramimonadaceae</taxon>
        <taxon>Cymbomonas</taxon>
    </lineage>
</organism>
<name>A0AAE0BHP4_9CHLO</name>
<dbReference type="EMBL" id="LGRX02035131">
    <property type="protein sequence ID" value="KAK3236190.1"/>
    <property type="molecule type" value="Genomic_DNA"/>
</dbReference>
<reference evidence="2 3" key="1">
    <citation type="journal article" date="2015" name="Genome Biol. Evol.">
        <title>Comparative Genomics of a Bacterivorous Green Alga Reveals Evolutionary Causalities and Consequences of Phago-Mixotrophic Mode of Nutrition.</title>
        <authorList>
            <person name="Burns J.A."/>
            <person name="Paasch A."/>
            <person name="Narechania A."/>
            <person name="Kim E."/>
        </authorList>
    </citation>
    <scope>NUCLEOTIDE SEQUENCE [LARGE SCALE GENOMIC DNA]</scope>
    <source>
        <strain evidence="2 3">PLY_AMNH</strain>
    </source>
</reference>
<proteinExistence type="predicted"/>
<evidence type="ECO:0000313" key="3">
    <source>
        <dbReference type="Proteomes" id="UP001190700"/>
    </source>
</evidence>